<dbReference type="EMBL" id="SKBU01000014">
    <property type="protein sequence ID" value="TCJ17264.1"/>
    <property type="molecule type" value="Genomic_DNA"/>
</dbReference>
<dbReference type="Proteomes" id="UP000295244">
    <property type="component" value="Unassembled WGS sequence"/>
</dbReference>
<dbReference type="Pfam" id="PF03780">
    <property type="entry name" value="Asp23"/>
    <property type="match status" value="1"/>
</dbReference>
<evidence type="ECO:0000313" key="2">
    <source>
        <dbReference type="EMBL" id="TCJ17264.1"/>
    </source>
</evidence>
<keyword evidence="3" id="KW-1185">Reference proteome</keyword>
<name>A0A4R1BJ10_9ACTN</name>
<comment type="similarity">
    <text evidence="1">Belongs to the asp23 family.</text>
</comment>
<dbReference type="PANTHER" id="PTHR34297">
    <property type="entry name" value="HYPOTHETICAL CYTOSOLIC PROTEIN-RELATED"/>
    <property type="match status" value="1"/>
</dbReference>
<protein>
    <submittedName>
        <fullName evidence="2">Asp23/Gls24 family envelope stress response protein</fullName>
    </submittedName>
</protein>
<dbReference type="AlphaFoldDB" id="A0A4R1BJ10"/>
<dbReference type="InterPro" id="IPR005531">
    <property type="entry name" value="Asp23"/>
</dbReference>
<sequence length="113" mass="12221">MNLKPRDTAGIEYRIGDEALRLLAALAAREVEGVASQVEDSELGILARRRLVGSVELPEREAGAAPKVTIAVRYGRSIPEVARQVQRRVAGALREQAGVEVERVDVHVAEVVA</sequence>
<reference evidence="2 3" key="1">
    <citation type="submission" date="2019-03" db="EMBL/GenBank/DDBJ databases">
        <title>Whole genome sequence of a novel Rubrobacter taiwanensis strain, isolated from Yellowstone National Park.</title>
        <authorList>
            <person name="Freed S."/>
            <person name="Ramaley R.F."/>
            <person name="Kyndt J.A."/>
        </authorList>
    </citation>
    <scope>NUCLEOTIDE SEQUENCE [LARGE SCALE GENOMIC DNA]</scope>
    <source>
        <strain evidence="2 3">Yellowstone</strain>
    </source>
</reference>
<accession>A0A4R1BJ10</accession>
<dbReference type="OrthoDB" id="3711227at2"/>
<comment type="caution">
    <text evidence="2">The sequence shown here is derived from an EMBL/GenBank/DDBJ whole genome shotgun (WGS) entry which is preliminary data.</text>
</comment>
<gene>
    <name evidence="2" type="ORF">E0L93_06935</name>
</gene>
<organism evidence="2 3">
    <name type="scientific">Rubrobacter taiwanensis</name>
    <dbReference type="NCBI Taxonomy" id="185139"/>
    <lineage>
        <taxon>Bacteria</taxon>
        <taxon>Bacillati</taxon>
        <taxon>Actinomycetota</taxon>
        <taxon>Rubrobacteria</taxon>
        <taxon>Rubrobacterales</taxon>
        <taxon>Rubrobacteraceae</taxon>
        <taxon>Rubrobacter</taxon>
    </lineage>
</organism>
<evidence type="ECO:0000256" key="1">
    <source>
        <dbReference type="ARBA" id="ARBA00005721"/>
    </source>
</evidence>
<proteinExistence type="inferred from homology"/>
<dbReference type="RefSeq" id="WP_132690335.1">
    <property type="nucleotide sequence ID" value="NZ_SKBU01000014.1"/>
</dbReference>
<evidence type="ECO:0000313" key="3">
    <source>
        <dbReference type="Proteomes" id="UP000295244"/>
    </source>
</evidence>